<dbReference type="Proteomes" id="UP000308365">
    <property type="component" value="Unassembled WGS sequence"/>
</dbReference>
<evidence type="ECO:0000313" key="2">
    <source>
        <dbReference type="Proteomes" id="UP000308365"/>
    </source>
</evidence>
<protein>
    <submittedName>
        <fullName evidence="1">Uncharacterized protein</fullName>
    </submittedName>
</protein>
<sequence>DGPLYMDAHQACTVMSSHLTATEASAFLGILGQDPSNLREQQLASHRQLLWTVAGLGARLSGLPAPPRSPGGEALGLNKDEKDAQDLILEKTKEVESLQNSSLAIGARKMPGAMERFDKLDMSAMLKLESAFTANFQKDPPRGCSSHSKLHETNHWQWGSRLLFKLDRVEATQVCVFRAVRGGKIS</sequence>
<name>A0A4U1FKY3_MONMO</name>
<proteinExistence type="predicted"/>
<dbReference type="AlphaFoldDB" id="A0A4U1FKY3"/>
<evidence type="ECO:0000313" key="1">
    <source>
        <dbReference type="EMBL" id="TKC50731.1"/>
    </source>
</evidence>
<gene>
    <name evidence="1" type="ORF">EI555_020420</name>
</gene>
<accession>A0A4U1FKY3</accession>
<feature type="non-terminal residue" evidence="1">
    <location>
        <position position="1"/>
    </location>
</feature>
<comment type="caution">
    <text evidence="1">The sequence shown here is derived from an EMBL/GenBank/DDBJ whole genome shotgun (WGS) entry which is preliminary data.</text>
</comment>
<dbReference type="EMBL" id="RWIC01000073">
    <property type="protein sequence ID" value="TKC50731.1"/>
    <property type="molecule type" value="Genomic_DNA"/>
</dbReference>
<organism evidence="1 2">
    <name type="scientific">Monodon monoceros</name>
    <name type="common">Narwhal</name>
    <name type="synonym">Ceratodon monodon</name>
    <dbReference type="NCBI Taxonomy" id="40151"/>
    <lineage>
        <taxon>Eukaryota</taxon>
        <taxon>Metazoa</taxon>
        <taxon>Chordata</taxon>
        <taxon>Craniata</taxon>
        <taxon>Vertebrata</taxon>
        <taxon>Euteleostomi</taxon>
        <taxon>Mammalia</taxon>
        <taxon>Eutheria</taxon>
        <taxon>Laurasiatheria</taxon>
        <taxon>Artiodactyla</taxon>
        <taxon>Whippomorpha</taxon>
        <taxon>Cetacea</taxon>
        <taxon>Odontoceti</taxon>
        <taxon>Monodontidae</taxon>
        <taxon>Monodon</taxon>
    </lineage>
</organism>
<reference evidence="2" key="1">
    <citation type="journal article" date="2019" name="IScience">
        <title>Narwhal Genome Reveals Long-Term Low Genetic Diversity despite Current Large Abundance Size.</title>
        <authorList>
            <person name="Westbury M.V."/>
            <person name="Petersen B."/>
            <person name="Garde E."/>
            <person name="Heide-Jorgensen M.P."/>
            <person name="Lorenzen E.D."/>
        </authorList>
    </citation>
    <scope>NUCLEOTIDE SEQUENCE [LARGE SCALE GENOMIC DNA]</scope>
</reference>